<feature type="compositionally biased region" description="Basic and acidic residues" evidence="2">
    <location>
        <begin position="158"/>
        <end position="170"/>
    </location>
</feature>
<feature type="region of interest" description="Disordered" evidence="2">
    <location>
        <begin position="1"/>
        <end position="54"/>
    </location>
</feature>
<dbReference type="SUPFAM" id="SSF53474">
    <property type="entry name" value="alpha/beta-Hydrolases"/>
    <property type="match status" value="1"/>
</dbReference>
<dbReference type="InterPro" id="IPR029058">
    <property type="entry name" value="AB_hydrolase_fold"/>
</dbReference>
<dbReference type="Pfam" id="PF00326">
    <property type="entry name" value="Peptidase_S9"/>
    <property type="match status" value="1"/>
</dbReference>
<gene>
    <name evidence="4" type="ORF">THAOC_22449</name>
</gene>
<evidence type="ECO:0000256" key="1">
    <source>
        <dbReference type="ARBA" id="ARBA00022801"/>
    </source>
</evidence>
<feature type="compositionally biased region" description="Basic and acidic residues" evidence="2">
    <location>
        <begin position="126"/>
        <end position="138"/>
    </location>
</feature>
<feature type="compositionally biased region" description="Basic residues" evidence="2">
    <location>
        <begin position="25"/>
        <end position="41"/>
    </location>
</feature>
<dbReference type="EMBL" id="AGNL01028010">
    <property type="protein sequence ID" value="EJK57500.1"/>
    <property type="molecule type" value="Genomic_DNA"/>
</dbReference>
<evidence type="ECO:0000313" key="5">
    <source>
        <dbReference type="Proteomes" id="UP000266841"/>
    </source>
</evidence>
<dbReference type="eggNOG" id="KOG2100">
    <property type="taxonomic scope" value="Eukaryota"/>
</dbReference>
<accession>K0RWZ6</accession>
<dbReference type="GO" id="GO:0006508">
    <property type="term" value="P:proteolysis"/>
    <property type="evidence" value="ECO:0007669"/>
    <property type="project" value="InterPro"/>
</dbReference>
<sequence>MGPPCSQSSGRYRHLPRDEELAAQRQRHGLRHARLTRRRAGGGHPEVAALRGAPVPVEVVRVAANAPGAAGAARGDDDRAGRNPSLGGPRPAVRPAAAVVGPVLRSRQDVHGPEPGRRRTSGRASPKGERRRPPEARRHGGGRARGTGTDRLGGSAGDDGRTARSPDDASARVGSYSARVTQEKVHRRRPGSGPWTSCRDRSTGPTTAAAGRTAGRGPPSEGFRLDQKRRTVVVTARRTGGAGGVCYSDDLYRLRLGESGALLGAAEPLGSDAVSGKGCKIPVAVGEDSVVYHHRSPTESGDLWVSAPGTPAGEARVTETMPLSLRRKLLVPREVTIANGDAPARPGKAPLPVHAQVFVPGGDGPLQPLLWLHGGPMAQYSFDCNTLLSWLAGCGYLVLAPNFSGSTGSGLEFMDRVLGEGCGVADLSDCLACAAYLESGEAAEMESRLDLSRGVAVGGHSWGGYLAYMCMLEKRPDGTSVFGCGVAAAGIADWFVQQRHTEVRYYDHALMGGWVYEGEVSLRARRASPMSRAADLRAPILVLHGEEDVDVPFRQIPPLVEAMRRSPHPGASVKYHAYKGEDHGMSGTEAQADYLDRVKTFLRINLKPWDFTDNPHGEVTAY</sequence>
<protein>
    <recommendedName>
        <fullName evidence="3">Peptidase S9 prolyl oligopeptidase catalytic domain-containing protein</fullName>
    </recommendedName>
</protein>
<proteinExistence type="predicted"/>
<feature type="compositionally biased region" description="Low complexity" evidence="2">
    <location>
        <begin position="82"/>
        <end position="103"/>
    </location>
</feature>
<dbReference type="OrthoDB" id="43744at2759"/>
<evidence type="ECO:0000259" key="3">
    <source>
        <dbReference type="Pfam" id="PF00326"/>
    </source>
</evidence>
<comment type="caution">
    <text evidence="4">The sequence shown here is derived from an EMBL/GenBank/DDBJ whole genome shotgun (WGS) entry which is preliminary data.</text>
</comment>
<dbReference type="Gene3D" id="3.40.50.1820">
    <property type="entry name" value="alpha/beta hydrolase"/>
    <property type="match status" value="1"/>
</dbReference>
<dbReference type="PANTHER" id="PTHR42776:SF27">
    <property type="entry name" value="DIPEPTIDYL PEPTIDASE FAMILY MEMBER 6"/>
    <property type="match status" value="1"/>
</dbReference>
<dbReference type="InterPro" id="IPR001375">
    <property type="entry name" value="Peptidase_S9_cat"/>
</dbReference>
<evidence type="ECO:0000313" key="4">
    <source>
        <dbReference type="EMBL" id="EJK57500.1"/>
    </source>
</evidence>
<dbReference type="GO" id="GO:0004252">
    <property type="term" value="F:serine-type endopeptidase activity"/>
    <property type="evidence" value="ECO:0007669"/>
    <property type="project" value="TreeGrafter"/>
</dbReference>
<feature type="compositionally biased region" description="Basic and acidic residues" evidence="2">
    <location>
        <begin position="106"/>
        <end position="117"/>
    </location>
</feature>
<keyword evidence="5" id="KW-1185">Reference proteome</keyword>
<feature type="compositionally biased region" description="Polar residues" evidence="2">
    <location>
        <begin position="1"/>
        <end position="10"/>
    </location>
</feature>
<keyword evidence="1" id="KW-0378">Hydrolase</keyword>
<dbReference type="Proteomes" id="UP000266841">
    <property type="component" value="Unassembled WGS sequence"/>
</dbReference>
<name>K0RWZ6_THAOC</name>
<evidence type="ECO:0000256" key="2">
    <source>
        <dbReference type="SAM" id="MobiDB-lite"/>
    </source>
</evidence>
<dbReference type="AlphaFoldDB" id="K0RWZ6"/>
<feature type="domain" description="Peptidase S9 prolyl oligopeptidase catalytic" evidence="3">
    <location>
        <begin position="386"/>
        <end position="606"/>
    </location>
</feature>
<dbReference type="PANTHER" id="PTHR42776">
    <property type="entry name" value="SERINE PEPTIDASE S9 FAMILY MEMBER"/>
    <property type="match status" value="1"/>
</dbReference>
<feature type="region of interest" description="Disordered" evidence="2">
    <location>
        <begin position="67"/>
        <end position="223"/>
    </location>
</feature>
<organism evidence="4 5">
    <name type="scientific">Thalassiosira oceanica</name>
    <name type="common">Marine diatom</name>
    <dbReference type="NCBI Taxonomy" id="159749"/>
    <lineage>
        <taxon>Eukaryota</taxon>
        <taxon>Sar</taxon>
        <taxon>Stramenopiles</taxon>
        <taxon>Ochrophyta</taxon>
        <taxon>Bacillariophyta</taxon>
        <taxon>Coscinodiscophyceae</taxon>
        <taxon>Thalassiosirophycidae</taxon>
        <taxon>Thalassiosirales</taxon>
        <taxon>Thalassiosiraceae</taxon>
        <taxon>Thalassiosira</taxon>
    </lineage>
</organism>
<feature type="compositionally biased region" description="Low complexity" evidence="2">
    <location>
        <begin position="203"/>
        <end position="219"/>
    </location>
</feature>
<reference evidence="4 5" key="1">
    <citation type="journal article" date="2012" name="Genome Biol.">
        <title>Genome and low-iron response of an oceanic diatom adapted to chronic iron limitation.</title>
        <authorList>
            <person name="Lommer M."/>
            <person name="Specht M."/>
            <person name="Roy A.S."/>
            <person name="Kraemer L."/>
            <person name="Andreson R."/>
            <person name="Gutowska M.A."/>
            <person name="Wolf J."/>
            <person name="Bergner S.V."/>
            <person name="Schilhabel M.B."/>
            <person name="Klostermeier U.C."/>
            <person name="Beiko R.G."/>
            <person name="Rosenstiel P."/>
            <person name="Hippler M."/>
            <person name="Laroche J."/>
        </authorList>
    </citation>
    <scope>NUCLEOTIDE SEQUENCE [LARGE SCALE GENOMIC DNA]</scope>
    <source>
        <strain evidence="4 5">CCMP1005</strain>
    </source>
</reference>